<dbReference type="AlphaFoldDB" id="A0AAX4HUW8"/>
<dbReference type="RefSeq" id="WP_321399727.1">
    <property type="nucleotide sequence ID" value="NZ_CP139487.1"/>
</dbReference>
<dbReference type="KEGG" id="psti:SOO65_09490"/>
<dbReference type="PANTHER" id="PTHR42773:SF1">
    <property type="entry name" value="METALLO-BETA-LACTAMASE FAMILY PROTEIN"/>
    <property type="match status" value="1"/>
</dbReference>
<dbReference type="Gene3D" id="3.30.70.20">
    <property type="match status" value="1"/>
</dbReference>
<dbReference type="InterPro" id="IPR036866">
    <property type="entry name" value="RibonucZ/Hydroxyglut_hydro"/>
</dbReference>
<dbReference type="InterPro" id="IPR001279">
    <property type="entry name" value="Metallo-B-lactamas"/>
</dbReference>
<gene>
    <name evidence="2" type="ORF">SOO65_09490</name>
</gene>
<reference evidence="2 3" key="1">
    <citation type="submission" date="2023-11" db="EMBL/GenBank/DDBJ databases">
        <title>Peredibacter starrii A3.12.</title>
        <authorList>
            <person name="Mitchell R.J."/>
        </authorList>
    </citation>
    <scope>NUCLEOTIDE SEQUENCE [LARGE SCALE GENOMIC DNA]</scope>
    <source>
        <strain evidence="2 3">A3.12</strain>
    </source>
</reference>
<name>A0AAX4HUW8_9BACT</name>
<organism evidence="2 3">
    <name type="scientific">Peredibacter starrii</name>
    <dbReference type="NCBI Taxonomy" id="28202"/>
    <lineage>
        <taxon>Bacteria</taxon>
        <taxon>Pseudomonadati</taxon>
        <taxon>Bdellovibrionota</taxon>
        <taxon>Bacteriovoracia</taxon>
        <taxon>Bacteriovoracales</taxon>
        <taxon>Bacteriovoracaceae</taxon>
        <taxon>Peredibacter</taxon>
    </lineage>
</organism>
<dbReference type="Gene3D" id="3.60.15.10">
    <property type="entry name" value="Ribonuclease Z/Hydroxyacylglutathione hydrolase-like"/>
    <property type="match status" value="1"/>
</dbReference>
<dbReference type="SUPFAM" id="SSF54862">
    <property type="entry name" value="4Fe-4S ferredoxins"/>
    <property type="match status" value="1"/>
</dbReference>
<dbReference type="SMART" id="SM00849">
    <property type="entry name" value="Lactamase_B"/>
    <property type="match status" value="1"/>
</dbReference>
<accession>A0AAX4HUW8</accession>
<proteinExistence type="predicted"/>
<dbReference type="PANTHER" id="PTHR42773">
    <property type="entry name" value="METALLO-BETA-LACTAMASE-RELATED"/>
    <property type="match status" value="1"/>
</dbReference>
<keyword evidence="3" id="KW-1185">Reference proteome</keyword>
<dbReference type="EMBL" id="CP139487">
    <property type="protein sequence ID" value="WPU66983.1"/>
    <property type="molecule type" value="Genomic_DNA"/>
</dbReference>
<protein>
    <submittedName>
        <fullName evidence="2">MBL fold metallo-hydrolase</fullName>
    </submittedName>
</protein>
<feature type="domain" description="Metallo-beta-lactamase" evidence="1">
    <location>
        <begin position="107"/>
        <end position="266"/>
    </location>
</feature>
<evidence type="ECO:0000259" key="1">
    <source>
        <dbReference type="SMART" id="SM00849"/>
    </source>
</evidence>
<dbReference type="Pfam" id="PF13370">
    <property type="entry name" value="Fer4_13"/>
    <property type="match status" value="1"/>
</dbReference>
<dbReference type="Proteomes" id="UP001324634">
    <property type="component" value="Chromosome"/>
</dbReference>
<dbReference type="CDD" id="cd07727">
    <property type="entry name" value="YmaE-like_MBL-fold"/>
    <property type="match status" value="1"/>
</dbReference>
<dbReference type="Pfam" id="PF00753">
    <property type="entry name" value="Lactamase_B"/>
    <property type="match status" value="1"/>
</dbReference>
<evidence type="ECO:0000313" key="2">
    <source>
        <dbReference type="EMBL" id="WPU66983.1"/>
    </source>
</evidence>
<dbReference type="SUPFAM" id="SSF56281">
    <property type="entry name" value="Metallo-hydrolase/oxidoreductase"/>
    <property type="match status" value="1"/>
</dbReference>
<sequence>MALIKKSHPKNVPGPLFVDTTCIDCGTCFHLGPDLFRENHDDKSVVMKQPESKDDWQRAKQAILSCPTNSIGVQNAPEIFKQLGAGLPLHIADAVYYLGYTSRNSFGASSYLIKREEGNVLVDSPRYHPWLVQELEKLGGVRKMFLSHQDDVADHKLFCAHFKCERIIHEDEVTSDTANVETILKGEDDIQLAADLSVIMTPGHTKGSMCLLYKNKFLFTGDHLFVDTAHHILLASKGVCWYSWDEQIRSVEKLLKKNYEWILPGHGGWGQFSQSHAALQALIKEMKFRNL</sequence>
<evidence type="ECO:0000313" key="3">
    <source>
        <dbReference type="Proteomes" id="UP001324634"/>
    </source>
</evidence>